<evidence type="ECO:0000313" key="2">
    <source>
        <dbReference type="Proteomes" id="UP000224072"/>
    </source>
</evidence>
<sequence>MSTLRIITHTGKQRTMPFQYSKTCYGIGGTVAEPKRPRIDFTAQERRTEINLLKDLKNAKKFAAVNPEAVAVAEAHLAELYAIVEDRYRNEK</sequence>
<dbReference type="EMBL" id="MF347638">
    <property type="protein sequence ID" value="ASR77892.1"/>
    <property type="molecule type" value="Genomic_DNA"/>
</dbReference>
<proteinExistence type="predicted"/>
<keyword evidence="2" id="KW-1185">Reference proteome</keyword>
<reference evidence="1 2" key="1">
    <citation type="submission" date="2017-06" db="EMBL/GenBank/DDBJ databases">
        <authorList>
            <person name="Gicewicz E.A."/>
            <person name="Hiryak K.M."/>
            <person name="Horoschock A.N."/>
            <person name="Kneeream E.R."/>
            <person name="Luchetta J."/>
            <person name="Mikolon A.R."/>
            <person name="Smith S.N."/>
            <person name="Svintozelskiy S."/>
            <person name="Yucha M.L."/>
            <person name="Manna D.P."/>
            <person name="Pidcock K.A."/>
            <person name="Laing C.E."/>
            <person name="Aguayo I.A."/>
            <person name="Delwel I.O."/>
            <person name="Garcia C."/>
            <person name="Martinez A."/>
            <person name="Hughes L.E."/>
            <person name="Garlena R.A."/>
            <person name="Russell D.A."/>
            <person name="Pope W.H."/>
            <person name="Jacobs-Sera D."/>
            <person name="Hendrix R.W."/>
            <person name="Hatfull G.F."/>
        </authorList>
    </citation>
    <scope>NUCLEOTIDE SEQUENCE [LARGE SCALE GENOMIC DNA]</scope>
</reference>
<protein>
    <submittedName>
        <fullName evidence="1">Uncharacterized protein</fullName>
    </submittedName>
</protein>
<name>A0A222Z022_9CAUD</name>
<accession>A0A222Z022</accession>
<evidence type="ECO:0000313" key="1">
    <source>
        <dbReference type="EMBL" id="ASR77892.1"/>
    </source>
</evidence>
<organism evidence="1 2">
    <name type="scientific">Streptomyces phage Peebs</name>
    <dbReference type="NCBI Taxonomy" id="2023994"/>
    <lineage>
        <taxon>Viruses</taxon>
        <taxon>Duplodnaviria</taxon>
        <taxon>Heunggongvirae</taxon>
        <taxon>Uroviricota</taxon>
        <taxon>Caudoviricetes</taxon>
        <taxon>Stanwilliamsviridae</taxon>
        <taxon>Boydwoodruffvirinae</taxon>
        <taxon>Samistivirus</taxon>
        <taxon>Samistivirus peebs</taxon>
    </lineage>
</organism>
<gene>
    <name evidence="1" type="ORF">SEA_PEEBS_233</name>
</gene>
<dbReference type="Proteomes" id="UP000224072">
    <property type="component" value="Segment"/>
</dbReference>